<dbReference type="Proteomes" id="UP000799539">
    <property type="component" value="Unassembled WGS sequence"/>
</dbReference>
<evidence type="ECO:0000256" key="1">
    <source>
        <dbReference type="SAM" id="MobiDB-lite"/>
    </source>
</evidence>
<protein>
    <submittedName>
        <fullName evidence="2">Uncharacterized protein</fullName>
    </submittedName>
</protein>
<name>A0A6A6EZR6_9PEZI</name>
<dbReference type="OrthoDB" id="3639959at2759"/>
<keyword evidence="3" id="KW-1185">Reference proteome</keyword>
<sequence length="429" mass="47089">MSSDSTMTVRLSLPLILAQAAKVGRYVEDARGYVCRLLESPASVKCCCCCQQEGVEYSIPINKLCADDDDDDEFDPTKWSVQYDPTAAPTSEEANSLDSSAGHVTFRGIKLVSPTFHIGETRNTSSKKASSGCAHQIDMNTEIKIVLRRLQLAQHAISNSTGSELSSSFLYAPPDCRTTVSVDSTDPFPEHTYDRVEQLLHCCERQYDFFTGCPELPNITDIFSIKSVSTSSESSSSSEEEAASEDDDWPAHHPFDSAIDFTQMPSSLDPAPITSWIDITTSTVARCQHAQQSHFTWQLSPAGDFRSPEFSSTALLRKLGCAQSTISHFRSRFRTRPVQTDEAVASAMHAIFNENPLGTLALCVARAAVRDAEPENLRDGIKMKLLGGGYGMWSRDYTRKALVTIEAEGMTEEGEERGGPVEGVFCSRS</sequence>
<proteinExistence type="predicted"/>
<evidence type="ECO:0000313" key="2">
    <source>
        <dbReference type="EMBL" id="KAF2206584.1"/>
    </source>
</evidence>
<dbReference type="AlphaFoldDB" id="A0A6A6EZR6"/>
<dbReference type="EMBL" id="ML992717">
    <property type="protein sequence ID" value="KAF2206584.1"/>
    <property type="molecule type" value="Genomic_DNA"/>
</dbReference>
<reference evidence="2" key="1">
    <citation type="journal article" date="2020" name="Stud. Mycol.">
        <title>101 Dothideomycetes genomes: a test case for predicting lifestyles and emergence of pathogens.</title>
        <authorList>
            <person name="Haridas S."/>
            <person name="Albert R."/>
            <person name="Binder M."/>
            <person name="Bloem J."/>
            <person name="Labutti K."/>
            <person name="Salamov A."/>
            <person name="Andreopoulos B."/>
            <person name="Baker S."/>
            <person name="Barry K."/>
            <person name="Bills G."/>
            <person name="Bluhm B."/>
            <person name="Cannon C."/>
            <person name="Castanera R."/>
            <person name="Culley D."/>
            <person name="Daum C."/>
            <person name="Ezra D."/>
            <person name="Gonzalez J."/>
            <person name="Henrissat B."/>
            <person name="Kuo A."/>
            <person name="Liang C."/>
            <person name="Lipzen A."/>
            <person name="Lutzoni F."/>
            <person name="Magnuson J."/>
            <person name="Mondo S."/>
            <person name="Nolan M."/>
            <person name="Ohm R."/>
            <person name="Pangilinan J."/>
            <person name="Park H.-J."/>
            <person name="Ramirez L."/>
            <person name="Alfaro M."/>
            <person name="Sun H."/>
            <person name="Tritt A."/>
            <person name="Yoshinaga Y."/>
            <person name="Zwiers L.-H."/>
            <person name="Turgeon B."/>
            <person name="Goodwin S."/>
            <person name="Spatafora J."/>
            <person name="Crous P."/>
            <person name="Grigoriev I."/>
        </authorList>
    </citation>
    <scope>NUCLEOTIDE SEQUENCE</scope>
    <source>
        <strain evidence="2">SCOH1-5</strain>
    </source>
</reference>
<accession>A0A6A6EZR6</accession>
<feature type="compositionally biased region" description="Acidic residues" evidence="1">
    <location>
        <begin position="238"/>
        <end position="248"/>
    </location>
</feature>
<gene>
    <name evidence="2" type="ORF">CERZMDRAFT_89201</name>
</gene>
<feature type="region of interest" description="Disordered" evidence="1">
    <location>
        <begin position="231"/>
        <end position="250"/>
    </location>
</feature>
<organism evidence="2 3">
    <name type="scientific">Cercospora zeae-maydis SCOH1-5</name>
    <dbReference type="NCBI Taxonomy" id="717836"/>
    <lineage>
        <taxon>Eukaryota</taxon>
        <taxon>Fungi</taxon>
        <taxon>Dikarya</taxon>
        <taxon>Ascomycota</taxon>
        <taxon>Pezizomycotina</taxon>
        <taxon>Dothideomycetes</taxon>
        <taxon>Dothideomycetidae</taxon>
        <taxon>Mycosphaerellales</taxon>
        <taxon>Mycosphaerellaceae</taxon>
        <taxon>Cercospora</taxon>
    </lineage>
</organism>
<evidence type="ECO:0000313" key="3">
    <source>
        <dbReference type="Proteomes" id="UP000799539"/>
    </source>
</evidence>